<feature type="domain" description="BZIP" evidence="2">
    <location>
        <begin position="143"/>
        <end position="156"/>
    </location>
</feature>
<feature type="compositionally biased region" description="Low complexity" evidence="1">
    <location>
        <begin position="305"/>
        <end position="326"/>
    </location>
</feature>
<feature type="compositionally biased region" description="Gly residues" evidence="1">
    <location>
        <begin position="1"/>
        <end position="10"/>
    </location>
</feature>
<gene>
    <name evidence="3" type="ORF">BD324DRAFT_648046</name>
</gene>
<dbReference type="PROSITE" id="PS00036">
    <property type="entry name" value="BZIP_BASIC"/>
    <property type="match status" value="1"/>
</dbReference>
<name>A0A1Y1UUK9_9TREE</name>
<feature type="region of interest" description="Disordered" evidence="1">
    <location>
        <begin position="184"/>
        <end position="441"/>
    </location>
</feature>
<feature type="compositionally biased region" description="Basic residues" evidence="1">
    <location>
        <begin position="145"/>
        <end position="161"/>
    </location>
</feature>
<reference evidence="3 4" key="1">
    <citation type="submission" date="2017-03" db="EMBL/GenBank/DDBJ databases">
        <title>Widespread Adenine N6-methylation of Active Genes in Fungi.</title>
        <authorList>
            <consortium name="DOE Joint Genome Institute"/>
            <person name="Mondo S.J."/>
            <person name="Dannebaum R.O."/>
            <person name="Kuo R.C."/>
            <person name="Louie K.B."/>
            <person name="Bewick A.J."/>
            <person name="Labutti K."/>
            <person name="Haridas S."/>
            <person name="Kuo A."/>
            <person name="Salamov A."/>
            <person name="Ahrendt S.R."/>
            <person name="Lau R."/>
            <person name="Bowen B.P."/>
            <person name="Lipzen A."/>
            <person name="Sullivan W."/>
            <person name="Andreopoulos W.B."/>
            <person name="Clum A."/>
            <person name="Lindquist E."/>
            <person name="Daum C."/>
            <person name="Northen T.R."/>
            <person name="Ramamoorthy G."/>
            <person name="Schmitz R.J."/>
            <person name="Gryganskyi A."/>
            <person name="Culley D."/>
            <person name="Magnuson J."/>
            <person name="James T.Y."/>
            <person name="O'Malley M.A."/>
            <person name="Stajich J.E."/>
            <person name="Spatafora J.W."/>
            <person name="Visel A."/>
            <person name="Grigoriev I.V."/>
        </authorList>
    </citation>
    <scope>NUCLEOTIDE SEQUENCE [LARGE SCALE GENOMIC DNA]</scope>
    <source>
        <strain evidence="3 4">NRRL Y-17943</strain>
    </source>
</reference>
<feature type="compositionally biased region" description="Gly residues" evidence="1">
    <location>
        <begin position="251"/>
        <end position="272"/>
    </location>
</feature>
<dbReference type="InParanoid" id="A0A1Y1UUK9"/>
<evidence type="ECO:0000313" key="4">
    <source>
        <dbReference type="Proteomes" id="UP000193218"/>
    </source>
</evidence>
<keyword evidence="4" id="KW-1185">Reference proteome</keyword>
<dbReference type="InterPro" id="IPR004827">
    <property type="entry name" value="bZIP"/>
</dbReference>
<evidence type="ECO:0000256" key="1">
    <source>
        <dbReference type="SAM" id="MobiDB-lite"/>
    </source>
</evidence>
<dbReference type="CDD" id="cd14688">
    <property type="entry name" value="bZIP_YAP"/>
    <property type="match status" value="1"/>
</dbReference>
<feature type="compositionally biased region" description="Polar residues" evidence="1">
    <location>
        <begin position="343"/>
        <end position="363"/>
    </location>
</feature>
<feature type="compositionally biased region" description="Low complexity" evidence="1">
    <location>
        <begin position="190"/>
        <end position="204"/>
    </location>
</feature>
<dbReference type="AlphaFoldDB" id="A0A1Y1UUK9"/>
<feature type="compositionally biased region" description="Low complexity" evidence="1">
    <location>
        <begin position="11"/>
        <end position="41"/>
    </location>
</feature>
<dbReference type="Proteomes" id="UP000193218">
    <property type="component" value="Unassembled WGS sequence"/>
</dbReference>
<sequence>MPAIRGGGGRSSRASTSTTTTATATATAATTSSNKKSTAASTRHRQAEVEEDEAYDNNYHDPHSDDGGEVSIDPSLNDMNSVMAAAAVSAVGPGGGGGGGSMGAGPSLMGPGPGPPGMMSASGGIGMGMMPSGSGMLEDGDNRTRNAKAQRRHREKRKAHLKALEESVQLLTLQLEDARRQLSQSAYYTSQRGSQSGGPLSPQSNKDFATLQAENAYLRDENSDLRRQLYSLRMPSYPSTSEGGPKDGANNGNGVGGGPSGAGMGGGPGGNTGSTSWDVKPDESGQFGVYQQGGGNASPRRSGEASAPSTAEGGPSSASSSNGNGNYQPMEHFTPMHQRTRSRNMSTDSPGNPNASPYLNQEGRSVDPRYSSGSGMRNYDPPTPVFNAQASHSTPRYEVHHYTPRQSEDSISWPPESGPPPFSGYPLNFENSNNEDWRHQD</sequence>
<dbReference type="GO" id="GO:0003700">
    <property type="term" value="F:DNA-binding transcription factor activity"/>
    <property type="evidence" value="ECO:0007669"/>
    <property type="project" value="InterPro"/>
</dbReference>
<accession>A0A1Y1UUK9</accession>
<dbReference type="RefSeq" id="XP_021874835.1">
    <property type="nucleotide sequence ID" value="XM_022017769.1"/>
</dbReference>
<dbReference type="OrthoDB" id="3257643at2759"/>
<evidence type="ECO:0000259" key="2">
    <source>
        <dbReference type="PROSITE" id="PS00036"/>
    </source>
</evidence>
<feature type="region of interest" description="Disordered" evidence="1">
    <location>
        <begin position="134"/>
        <end position="161"/>
    </location>
</feature>
<organism evidence="3 4">
    <name type="scientific">Kockovaella imperatae</name>
    <dbReference type="NCBI Taxonomy" id="4999"/>
    <lineage>
        <taxon>Eukaryota</taxon>
        <taxon>Fungi</taxon>
        <taxon>Dikarya</taxon>
        <taxon>Basidiomycota</taxon>
        <taxon>Agaricomycotina</taxon>
        <taxon>Tremellomycetes</taxon>
        <taxon>Tremellales</taxon>
        <taxon>Cuniculitremaceae</taxon>
        <taxon>Kockovaella</taxon>
    </lineage>
</organism>
<dbReference type="EMBL" id="NBSH01000001">
    <property type="protein sequence ID" value="ORX41156.1"/>
    <property type="molecule type" value="Genomic_DNA"/>
</dbReference>
<evidence type="ECO:0000313" key="3">
    <source>
        <dbReference type="EMBL" id="ORX41156.1"/>
    </source>
</evidence>
<proteinExistence type="predicted"/>
<feature type="region of interest" description="Disordered" evidence="1">
    <location>
        <begin position="1"/>
        <end position="76"/>
    </location>
</feature>
<feature type="compositionally biased region" description="Basic and acidic residues" evidence="1">
    <location>
        <begin position="217"/>
        <end position="227"/>
    </location>
</feature>
<dbReference type="GeneID" id="33559578"/>
<protein>
    <recommendedName>
        <fullName evidence="2">BZIP domain-containing protein</fullName>
    </recommendedName>
</protein>
<comment type="caution">
    <text evidence="3">The sequence shown here is derived from an EMBL/GenBank/DDBJ whole genome shotgun (WGS) entry which is preliminary data.</text>
</comment>